<accession>Q9RWY0</accession>
<dbReference type="PaxDb" id="243230-DR_0535"/>
<dbReference type="PIR" id="E75508">
    <property type="entry name" value="E75508"/>
</dbReference>
<dbReference type="HOGENOM" id="CLU_332814_0_0_0"/>
<dbReference type="Proteomes" id="UP000002524">
    <property type="component" value="Chromosome 1"/>
</dbReference>
<dbReference type="OrthoDB" id="53716at2"/>
<dbReference type="InterPro" id="IPR016024">
    <property type="entry name" value="ARM-type_fold"/>
</dbReference>
<organism evidence="2 3">
    <name type="scientific">Deinococcus radiodurans (strain ATCC 13939 / DSM 20539 / JCM 16871 / CCUG 27074 / LMG 4051 / NBRC 15346 / NCIMB 9279 / VKM B-1422 / R1)</name>
    <dbReference type="NCBI Taxonomy" id="243230"/>
    <lineage>
        <taxon>Bacteria</taxon>
        <taxon>Thermotogati</taxon>
        <taxon>Deinococcota</taxon>
        <taxon>Deinococci</taxon>
        <taxon>Deinococcales</taxon>
        <taxon>Deinococcaceae</taxon>
        <taxon>Deinococcus</taxon>
    </lineage>
</organism>
<evidence type="ECO:0008006" key="4">
    <source>
        <dbReference type="Google" id="ProtNLM"/>
    </source>
</evidence>
<evidence type="ECO:0000256" key="1">
    <source>
        <dbReference type="SAM" id="MobiDB-lite"/>
    </source>
</evidence>
<dbReference type="AlphaFoldDB" id="Q9RWY0"/>
<evidence type="ECO:0000313" key="3">
    <source>
        <dbReference type="Proteomes" id="UP000002524"/>
    </source>
</evidence>
<name>Q9RWY0_DEIRA</name>
<dbReference type="Gene3D" id="1.25.10.10">
    <property type="entry name" value="Leucine-rich Repeat Variant"/>
    <property type="match status" value="3"/>
</dbReference>
<dbReference type="EMBL" id="AE000513">
    <property type="protein sequence ID" value="AAF10107.1"/>
    <property type="molecule type" value="Genomic_DNA"/>
</dbReference>
<sequence length="825" mass="90919">MSFPPELAQVIDLAERTPQLLTPEQLALLGILGTYTAAIAAQHPATTDETVIELILNGHIKQLLDYRPSRGETWIIAQAQENPGLCEYLKTNASVPMRIRKAAAKLSPSAPAAPLAEPPAVPEAAAPQDTATVSQCAAQVLRPLRERLLDRRTDPEITADETAEIQATRRLWSLAARHPLLPLDLLLWLDEQRPYGEARETLLRRLEEGPLEESLLLNFAWKGTWEERAAVARNPALPREARLGLTVDPDWWVRSAAAENPNAEPEELAALAQDPDHVTIREHVASHPHASGPTLLALAGDGDHAVRLQVARNPSSPPEALSLLAGDARYAIREAVAAHPYTPSEVLDALAQDANERVQFVANLRRAPLSQAQAQQALETRRRNAKLAVAAQQAPAEMLVRLSRDRSPRVRAQVGLNPHTPSAARALLLGDQVPEVQRVAQAASPSTPGQELAALPLFDARVREGLSSNVSTPDDLLVALSDDPLRDVRLNVLLNPAAPGGALERRLPEQPMRPVIRQHPRYGQVQAKLNDLEWEEVGQPDVSAEALASLGQSDALRVRCKVASHPRTPQETLEVLVNDPEEEVRSGIISRSEELAFGLQVVLAQDASAQLRQKLLRRKDVDPNVLSVVLKASLNDGDILLSLVRHPLATPELLAELADVTRTEIREAVARDPRTPPPTLEKLTMDSQASVQRSILRNPACTPALLRQLANHRHLRLEVAHHSNTDGGTLEHLAYDAAYERFLRLERWTRRLPFGEHVLLRRWRRWSKQRASARALSDVLILSAVIVHPAATPRAVRMASRLDHPNIEQARQDRQHAARQEAHHG</sequence>
<dbReference type="PATRIC" id="fig|243230.17.peg.711"/>
<dbReference type="Pfam" id="PF01816">
    <property type="entry name" value="LRV"/>
    <property type="match status" value="6"/>
</dbReference>
<dbReference type="SUPFAM" id="SSF48371">
    <property type="entry name" value="ARM repeat"/>
    <property type="match status" value="2"/>
</dbReference>
<keyword evidence="3" id="KW-1185">Reference proteome</keyword>
<dbReference type="InterPro" id="IPR004830">
    <property type="entry name" value="LRR_variant"/>
</dbReference>
<proteinExistence type="predicted"/>
<gene>
    <name evidence="2" type="ordered locus">DR_0535</name>
</gene>
<dbReference type="EnsemblBacteria" id="AAF10107">
    <property type="protein sequence ID" value="AAF10107"/>
    <property type="gene ID" value="DR_0535"/>
</dbReference>
<dbReference type="eggNOG" id="COG1413">
    <property type="taxonomic scope" value="Bacteria"/>
</dbReference>
<dbReference type="InParanoid" id="Q9RWY0"/>
<feature type="region of interest" description="Disordered" evidence="1">
    <location>
        <begin position="110"/>
        <end position="129"/>
    </location>
</feature>
<dbReference type="KEGG" id="dra:DR_0535"/>
<reference evidence="2 3" key="1">
    <citation type="journal article" date="1999" name="Science">
        <title>Genome sequence of the radioresistant bacterium Deinococcus radiodurans R1.</title>
        <authorList>
            <person name="White O."/>
            <person name="Eisen J.A."/>
            <person name="Heidelberg J.F."/>
            <person name="Hickey E.K."/>
            <person name="Peterson J.D."/>
            <person name="Dodson R.J."/>
            <person name="Haft D.H."/>
            <person name="Gwinn M.L."/>
            <person name="Nelson W.C."/>
            <person name="Richardson D.L."/>
            <person name="Moffat K.S."/>
            <person name="Qin H."/>
            <person name="Jiang L."/>
            <person name="Pamphile W."/>
            <person name="Crosby M."/>
            <person name="Shen M."/>
            <person name="Vamathevan J.J."/>
            <person name="Lam P."/>
            <person name="McDonald L."/>
            <person name="Utterback T."/>
            <person name="Zalewski C."/>
            <person name="Makarova K.S."/>
            <person name="Aravind L."/>
            <person name="Daly M.J."/>
            <person name="Minton K.W."/>
            <person name="Fleischmann R.D."/>
            <person name="Ketchum K.A."/>
            <person name="Nelson K.E."/>
            <person name="Salzberg S."/>
            <person name="Smith H.O."/>
            <person name="Venter J.C."/>
            <person name="Fraser C.M."/>
        </authorList>
    </citation>
    <scope>NUCLEOTIDE SEQUENCE [LARGE SCALE GENOMIC DNA]</scope>
    <source>
        <strain evidence="3">ATCC 13939 / DSM 20539 / JCM 16871 / LMG 4051 / NBRC 15346 / NCIMB 9279 / R1 / VKM B-1422</strain>
    </source>
</reference>
<protein>
    <recommendedName>
        <fullName evidence="4">Leucine rich repeat variant</fullName>
    </recommendedName>
</protein>
<evidence type="ECO:0000313" key="2">
    <source>
        <dbReference type="EMBL" id="AAF10107.1"/>
    </source>
</evidence>
<dbReference type="InterPro" id="IPR011989">
    <property type="entry name" value="ARM-like"/>
</dbReference>
<dbReference type="STRING" id="243230.DR_0535"/>